<dbReference type="AlphaFoldDB" id="A0A2H9TMN1"/>
<dbReference type="SUPFAM" id="SSF48179">
    <property type="entry name" value="6-phosphogluconate dehydrogenase C-terminal domain-like"/>
    <property type="match status" value="1"/>
</dbReference>
<dbReference type="InterPro" id="IPR029036">
    <property type="entry name" value="P5CR_dimer"/>
</dbReference>
<dbReference type="InterPro" id="IPR000304">
    <property type="entry name" value="Pyrroline-COOH_reductase"/>
</dbReference>
<dbReference type="PROSITE" id="PS51462">
    <property type="entry name" value="NUDIX"/>
    <property type="match status" value="1"/>
</dbReference>
<keyword evidence="2" id="KW-0521">NADP</keyword>
<dbReference type="InterPro" id="IPR036291">
    <property type="entry name" value="NAD(P)-bd_dom_sf"/>
</dbReference>
<dbReference type="Pfam" id="PF00293">
    <property type="entry name" value="NUDIX"/>
    <property type="match status" value="1"/>
</dbReference>
<dbReference type="GO" id="GO:0055129">
    <property type="term" value="P:L-proline biosynthetic process"/>
    <property type="evidence" value="ECO:0007669"/>
    <property type="project" value="TreeGrafter"/>
</dbReference>
<dbReference type="InterPro" id="IPR053790">
    <property type="entry name" value="P5CR-like_CS"/>
</dbReference>
<organism evidence="5 6">
    <name type="scientific">Paramicrosporidium saccamoebae</name>
    <dbReference type="NCBI Taxonomy" id="1246581"/>
    <lineage>
        <taxon>Eukaryota</taxon>
        <taxon>Fungi</taxon>
        <taxon>Fungi incertae sedis</taxon>
        <taxon>Cryptomycota</taxon>
        <taxon>Cryptomycota incertae sedis</taxon>
        <taxon>Paramicrosporidium</taxon>
    </lineage>
</organism>
<accession>A0A2H9TMN1</accession>
<evidence type="ECO:0000259" key="4">
    <source>
        <dbReference type="PROSITE" id="PS51462"/>
    </source>
</evidence>
<dbReference type="InterPro" id="IPR028939">
    <property type="entry name" value="P5C_Rdtase_cat_N"/>
</dbReference>
<dbReference type="InterPro" id="IPR015797">
    <property type="entry name" value="NUDIX_hydrolase-like_dom_sf"/>
</dbReference>
<dbReference type="Gene3D" id="3.90.79.10">
    <property type="entry name" value="Nucleoside Triphosphate Pyrophosphohydrolase"/>
    <property type="match status" value="1"/>
</dbReference>
<dbReference type="GO" id="GO:0010945">
    <property type="term" value="F:coenzyme A diphosphatase activity"/>
    <property type="evidence" value="ECO:0007669"/>
    <property type="project" value="InterPro"/>
</dbReference>
<dbReference type="Proteomes" id="UP000240830">
    <property type="component" value="Unassembled WGS sequence"/>
</dbReference>
<dbReference type="Pfam" id="PF14748">
    <property type="entry name" value="P5CR_dimer"/>
    <property type="match status" value="1"/>
</dbReference>
<evidence type="ECO:0000256" key="3">
    <source>
        <dbReference type="ARBA" id="ARBA00023002"/>
    </source>
</evidence>
<dbReference type="InterPro" id="IPR045121">
    <property type="entry name" value="CoAse"/>
</dbReference>
<evidence type="ECO:0000313" key="5">
    <source>
        <dbReference type="EMBL" id="PJF18910.1"/>
    </source>
</evidence>
<feature type="domain" description="Nudix hydrolase" evidence="4">
    <location>
        <begin position="25"/>
        <end position="158"/>
    </location>
</feature>
<dbReference type="GO" id="GO:0004735">
    <property type="term" value="F:pyrroline-5-carboxylate reductase activity"/>
    <property type="evidence" value="ECO:0007669"/>
    <property type="project" value="InterPro"/>
</dbReference>
<dbReference type="Pfam" id="PF03807">
    <property type="entry name" value="F420_oxidored"/>
    <property type="match status" value="1"/>
</dbReference>
<protein>
    <submittedName>
        <fullName evidence="5">Pyrroline-5-carboxylate reductase</fullName>
    </submittedName>
</protein>
<dbReference type="OrthoDB" id="10263291at2759"/>
<name>A0A2H9TMN1_9FUNG</name>
<evidence type="ECO:0000313" key="6">
    <source>
        <dbReference type="Proteomes" id="UP000240830"/>
    </source>
</evidence>
<dbReference type="PROSITE" id="PS00521">
    <property type="entry name" value="P5CR"/>
    <property type="match status" value="1"/>
</dbReference>
<dbReference type="SUPFAM" id="SSF51735">
    <property type="entry name" value="NAD(P)-binding Rossmann-fold domains"/>
    <property type="match status" value="1"/>
</dbReference>
<dbReference type="EMBL" id="MTSL01000095">
    <property type="protein sequence ID" value="PJF18910.1"/>
    <property type="molecule type" value="Genomic_DNA"/>
</dbReference>
<dbReference type="SUPFAM" id="SSF55811">
    <property type="entry name" value="Nudix"/>
    <property type="match status" value="1"/>
</dbReference>
<dbReference type="InterPro" id="IPR008927">
    <property type="entry name" value="6-PGluconate_DH-like_C_sf"/>
</dbReference>
<dbReference type="FunFam" id="1.10.3730.10:FF:000001">
    <property type="entry name" value="Pyrroline-5-carboxylate reductase"/>
    <property type="match status" value="1"/>
</dbReference>
<dbReference type="PANTHER" id="PTHR11645">
    <property type="entry name" value="PYRROLINE-5-CARBOXYLATE REDUCTASE"/>
    <property type="match status" value="1"/>
</dbReference>
<dbReference type="Gene3D" id="3.40.50.720">
    <property type="entry name" value="NAD(P)-binding Rossmann-like Domain"/>
    <property type="match status" value="2"/>
</dbReference>
<gene>
    <name evidence="5" type="ORF">PSACC_01262</name>
</gene>
<dbReference type="InterPro" id="IPR000086">
    <property type="entry name" value="NUDIX_hydrolase_dom"/>
</dbReference>
<proteinExistence type="inferred from homology"/>
<dbReference type="HAMAP" id="MF_01925">
    <property type="entry name" value="P5C_reductase"/>
    <property type="match status" value="1"/>
</dbReference>
<comment type="caution">
    <text evidence="5">The sequence shown here is derived from an EMBL/GenBank/DDBJ whole genome shotgun (WGS) entry which is preliminary data.</text>
</comment>
<evidence type="ECO:0000256" key="1">
    <source>
        <dbReference type="ARBA" id="ARBA00005525"/>
    </source>
</evidence>
<keyword evidence="6" id="KW-1185">Reference proteome</keyword>
<dbReference type="Gene3D" id="1.10.3730.10">
    <property type="entry name" value="ProC C-terminal domain-like"/>
    <property type="match status" value="1"/>
</dbReference>
<keyword evidence="3" id="KW-0560">Oxidoreductase</keyword>
<dbReference type="STRING" id="1246581.A0A2H9TMN1"/>
<evidence type="ECO:0000256" key="2">
    <source>
        <dbReference type="ARBA" id="ARBA00022857"/>
    </source>
</evidence>
<reference evidence="5 6" key="1">
    <citation type="submission" date="2016-10" db="EMBL/GenBank/DDBJ databases">
        <title>The genome of Paramicrosporidium saccamoebae is the missing link in understanding Cryptomycota and Microsporidia evolution.</title>
        <authorList>
            <person name="Quandt C.A."/>
            <person name="Beaudet D."/>
            <person name="Corsaro D."/>
            <person name="Michel R."/>
            <person name="Corradi N."/>
            <person name="James T."/>
        </authorList>
    </citation>
    <scope>NUCLEOTIDE SEQUENCE [LARGE SCALE GENOMIC DNA]</scope>
    <source>
        <strain evidence="5 6">KSL3</strain>
    </source>
</reference>
<dbReference type="CDD" id="cd03426">
    <property type="entry name" value="NUDIX_CoAse_Nudt7"/>
    <property type="match status" value="1"/>
</dbReference>
<sequence length="458" mass="50021">MADFNVERLVNHLPTVTPFTWNHPLPKAAVLVPLQKRNGEYHVILTLRSAHLTMHPGEVSLPGGKQEETDSSPIDTALREANEEIGLVDCEVVATMTPIVSRMGIIVFPVVAIVPPEFTPTPNYDEVELAFTVPLTIFLQLTYHATSISFWNGVPFRVHEFQYGQRIWALTANILVHVAEIAYGKEAEFDFDYNLYTKIPIGIITMETAEVRLGIIGCGTMGKCIMAALIESGTLEASQIRGTAGREETVVRLKRLFPASQFACGNEETTEWANVILLWQLCKEKIVVSIAAGITLTKCQEWFPESHVVRVMTNTPCQIREGMVVLATPPSLPSKVSSTVEHLMQCLGRIRFVADRHMDAVTALCGSGPAFAWYPDGGVMMGLTRDVAVELAAQSLQGAARMVLQSGLHPAQIKDSVTTPGGCTIAGILTMEDGKIRSVLARTVQEATRVASIAGNKK</sequence>
<dbReference type="PANTHER" id="PTHR11645:SF0">
    <property type="entry name" value="PYRROLINE-5-CARBOXYLATE REDUCTASE 3"/>
    <property type="match status" value="1"/>
</dbReference>
<comment type="similarity">
    <text evidence="1">Belongs to the pyrroline-5-carboxylate reductase family.</text>
</comment>